<evidence type="ECO:0000313" key="2">
    <source>
        <dbReference type="EMBL" id="CAB5040330.1"/>
    </source>
</evidence>
<dbReference type="AlphaFoldDB" id="A0A6J7KQS1"/>
<protein>
    <submittedName>
        <fullName evidence="1">Unannotated protein</fullName>
    </submittedName>
</protein>
<sequence length="90" mass="9522">MNRAVVELVVEGLQGRHVFAHAHSAGVGHHGVRVVLSDGREALWDVDGAAGLEAQVMRDGVLVGYVPKIIGSEAFSLEETVEAIATAKYT</sequence>
<dbReference type="EMBL" id="CAFBND010000117">
    <property type="protein sequence ID" value="CAB4956662.1"/>
    <property type="molecule type" value="Genomic_DNA"/>
</dbReference>
<accession>A0A6J7KQS1</accession>
<gene>
    <name evidence="1" type="ORF">UFOPK3752_02011</name>
    <name evidence="2" type="ORF">UFOPK4150_02315</name>
</gene>
<reference evidence="1" key="1">
    <citation type="submission" date="2020-05" db="EMBL/GenBank/DDBJ databases">
        <authorList>
            <person name="Chiriac C."/>
            <person name="Salcher M."/>
            <person name="Ghai R."/>
            <person name="Kavagutti S V."/>
        </authorList>
    </citation>
    <scope>NUCLEOTIDE SEQUENCE</scope>
</reference>
<organism evidence="1">
    <name type="scientific">freshwater metagenome</name>
    <dbReference type="NCBI Taxonomy" id="449393"/>
    <lineage>
        <taxon>unclassified sequences</taxon>
        <taxon>metagenomes</taxon>
        <taxon>ecological metagenomes</taxon>
    </lineage>
</organism>
<proteinExistence type="predicted"/>
<dbReference type="EMBL" id="CAFBPU010000077">
    <property type="protein sequence ID" value="CAB5040330.1"/>
    <property type="molecule type" value="Genomic_DNA"/>
</dbReference>
<name>A0A6J7KQS1_9ZZZZ</name>
<evidence type="ECO:0000313" key="1">
    <source>
        <dbReference type="EMBL" id="CAB4956662.1"/>
    </source>
</evidence>